<dbReference type="GeneID" id="70224084"/>
<protein>
    <submittedName>
        <fullName evidence="1">Uncharacterized protein</fullName>
    </submittedName>
</protein>
<dbReference type="Proteomes" id="UP000720189">
    <property type="component" value="Unassembled WGS sequence"/>
</dbReference>
<organism evidence="1 2">
    <name type="scientific">Fusarium redolens</name>
    <dbReference type="NCBI Taxonomy" id="48865"/>
    <lineage>
        <taxon>Eukaryota</taxon>
        <taxon>Fungi</taxon>
        <taxon>Dikarya</taxon>
        <taxon>Ascomycota</taxon>
        <taxon>Pezizomycotina</taxon>
        <taxon>Sordariomycetes</taxon>
        <taxon>Hypocreomycetidae</taxon>
        <taxon>Hypocreales</taxon>
        <taxon>Nectriaceae</taxon>
        <taxon>Fusarium</taxon>
        <taxon>Fusarium redolens species complex</taxon>
    </lineage>
</organism>
<dbReference type="EMBL" id="JAGMUX010000021">
    <property type="protein sequence ID" value="KAH7231382.1"/>
    <property type="molecule type" value="Genomic_DNA"/>
</dbReference>
<evidence type="ECO:0000313" key="1">
    <source>
        <dbReference type="EMBL" id="KAH7231382.1"/>
    </source>
</evidence>
<gene>
    <name evidence="1" type="ORF">BKA55DRAFT_582590</name>
</gene>
<sequence length="109" mass="12024">MEDTNEHISLAMYLDFTPELGPDILSHETIAHQKDDLAGKLSSESRRQLFCGVGSREEVPYICLDEDERVSDGAGVTFDIDSVVAFPSNLAVAKKGIHWSPTRMTVSDL</sequence>
<comment type="caution">
    <text evidence="1">The sequence shown here is derived from an EMBL/GenBank/DDBJ whole genome shotgun (WGS) entry which is preliminary data.</text>
</comment>
<accession>A0A9P9G506</accession>
<evidence type="ECO:0000313" key="2">
    <source>
        <dbReference type="Proteomes" id="UP000720189"/>
    </source>
</evidence>
<reference evidence="1" key="1">
    <citation type="journal article" date="2021" name="Nat. Commun.">
        <title>Genetic determinants of endophytism in the Arabidopsis root mycobiome.</title>
        <authorList>
            <person name="Mesny F."/>
            <person name="Miyauchi S."/>
            <person name="Thiergart T."/>
            <person name="Pickel B."/>
            <person name="Atanasova L."/>
            <person name="Karlsson M."/>
            <person name="Huettel B."/>
            <person name="Barry K.W."/>
            <person name="Haridas S."/>
            <person name="Chen C."/>
            <person name="Bauer D."/>
            <person name="Andreopoulos W."/>
            <person name="Pangilinan J."/>
            <person name="LaButti K."/>
            <person name="Riley R."/>
            <person name="Lipzen A."/>
            <person name="Clum A."/>
            <person name="Drula E."/>
            <person name="Henrissat B."/>
            <person name="Kohler A."/>
            <person name="Grigoriev I.V."/>
            <person name="Martin F.M."/>
            <person name="Hacquard S."/>
        </authorList>
    </citation>
    <scope>NUCLEOTIDE SEQUENCE</scope>
    <source>
        <strain evidence="1">MPI-CAGE-AT-0023</strain>
    </source>
</reference>
<dbReference type="AlphaFoldDB" id="A0A9P9G506"/>
<name>A0A9P9G506_FUSRE</name>
<proteinExistence type="predicted"/>
<dbReference type="RefSeq" id="XP_046043491.1">
    <property type="nucleotide sequence ID" value="XM_046194130.1"/>
</dbReference>
<dbReference type="OrthoDB" id="5369347at2759"/>
<keyword evidence="2" id="KW-1185">Reference proteome</keyword>